<accession>A0A7R8H6Q9</accession>
<dbReference type="AlphaFoldDB" id="A0A7R8H6Q9"/>
<evidence type="ECO:0000313" key="1">
    <source>
        <dbReference type="EMBL" id="CAF2893761.1"/>
    </source>
</evidence>
<dbReference type="EMBL" id="HG994582">
    <property type="protein sequence ID" value="CAF2893761.1"/>
    <property type="molecule type" value="Genomic_DNA"/>
</dbReference>
<keyword evidence="2" id="KW-1185">Reference proteome</keyword>
<dbReference type="Proteomes" id="UP000675881">
    <property type="component" value="Chromosome 3"/>
</dbReference>
<proteinExistence type="predicted"/>
<sequence length="181" mass="21152">MSLHISGWNNTVNVIFNFKSKTMNNDGGEMRFLETEDDLDFSIYETPKRWTSCKLISLVCTKSMILDFLSPFSDTIVDRDSIPKVAELDRLHNKAKFLVDAMKLDYTYKNLMENLVCSTDNRMCMMHRYDSYPGSDALRELFDQELEDFNAYTEFHYSQWQTTDQATLAPSSRHTMSRNNC</sequence>
<evidence type="ECO:0000313" key="2">
    <source>
        <dbReference type="Proteomes" id="UP000675881"/>
    </source>
</evidence>
<protein>
    <submittedName>
        <fullName evidence="1">(salmon louse) hypothetical protein</fullName>
    </submittedName>
</protein>
<reference evidence="1" key="1">
    <citation type="submission" date="2021-02" db="EMBL/GenBank/DDBJ databases">
        <authorList>
            <person name="Bekaert M."/>
        </authorList>
    </citation>
    <scope>NUCLEOTIDE SEQUENCE</scope>
    <source>
        <strain evidence="1">IoA-00</strain>
    </source>
</reference>
<gene>
    <name evidence="1" type="ORF">LSAA_6945</name>
</gene>
<name>A0A7R8H6Q9_LEPSM</name>
<organism evidence="1 2">
    <name type="scientific">Lepeophtheirus salmonis</name>
    <name type="common">Salmon louse</name>
    <name type="synonym">Caligus salmonis</name>
    <dbReference type="NCBI Taxonomy" id="72036"/>
    <lineage>
        <taxon>Eukaryota</taxon>
        <taxon>Metazoa</taxon>
        <taxon>Ecdysozoa</taxon>
        <taxon>Arthropoda</taxon>
        <taxon>Crustacea</taxon>
        <taxon>Multicrustacea</taxon>
        <taxon>Hexanauplia</taxon>
        <taxon>Copepoda</taxon>
        <taxon>Siphonostomatoida</taxon>
        <taxon>Caligidae</taxon>
        <taxon>Lepeophtheirus</taxon>
    </lineage>
</organism>